<dbReference type="Pfam" id="PF05183">
    <property type="entry name" value="RdRP"/>
    <property type="match status" value="1"/>
</dbReference>
<dbReference type="OrthoDB" id="6513042at2759"/>
<dbReference type="PANTHER" id="PTHR23079:SF55">
    <property type="entry name" value="RNA-DIRECTED RNA POLYMERASE"/>
    <property type="match status" value="1"/>
</dbReference>
<dbReference type="InterPro" id="IPR027417">
    <property type="entry name" value="P-loop_NTPase"/>
</dbReference>
<accession>V2WQQ0</accession>
<dbReference type="InterPro" id="IPR057596">
    <property type="entry name" value="RDRP_core"/>
</dbReference>
<evidence type="ECO:0000259" key="9">
    <source>
        <dbReference type="Pfam" id="PF13087"/>
    </source>
</evidence>
<comment type="caution">
    <text evidence="10">The sequence shown here is derived from an EMBL/GenBank/DDBJ whole genome shotgun (WGS) entry which is preliminary data.</text>
</comment>
<feature type="domain" description="DNA2/NAM7 helicase-like C-terminal" evidence="9">
    <location>
        <begin position="1440"/>
        <end position="1639"/>
    </location>
</feature>
<evidence type="ECO:0000259" key="7">
    <source>
        <dbReference type="Pfam" id="PF05183"/>
    </source>
</evidence>
<dbReference type="FunFam" id="3.40.50.300:FF:000326">
    <property type="entry name" value="P-loop containing nucleoside triphosphate hydrolase"/>
    <property type="match status" value="1"/>
</dbReference>
<evidence type="ECO:0000313" key="11">
    <source>
        <dbReference type="Proteomes" id="UP000017559"/>
    </source>
</evidence>
<gene>
    <name evidence="10" type="ORF">Moror_5265</name>
</gene>
<evidence type="ECO:0000313" key="10">
    <source>
        <dbReference type="EMBL" id="ESK89143.1"/>
    </source>
</evidence>
<dbReference type="SUPFAM" id="SSF52540">
    <property type="entry name" value="P-loop containing nucleoside triphosphate hydrolases"/>
    <property type="match status" value="1"/>
</dbReference>
<evidence type="ECO:0000259" key="8">
    <source>
        <dbReference type="Pfam" id="PF13086"/>
    </source>
</evidence>
<keyword evidence="11" id="KW-1185">Reference proteome</keyword>
<protein>
    <submittedName>
        <fullName evidence="10">Rna-directed rna polymerase</fullName>
    </submittedName>
</protein>
<dbReference type="GO" id="GO:0030422">
    <property type="term" value="P:siRNA processing"/>
    <property type="evidence" value="ECO:0007669"/>
    <property type="project" value="TreeGrafter"/>
</dbReference>
<dbReference type="GO" id="GO:0003723">
    <property type="term" value="F:RNA binding"/>
    <property type="evidence" value="ECO:0007669"/>
    <property type="project" value="UniProtKB-KW"/>
</dbReference>
<dbReference type="GO" id="GO:0004386">
    <property type="term" value="F:helicase activity"/>
    <property type="evidence" value="ECO:0007669"/>
    <property type="project" value="UniProtKB-KW"/>
</dbReference>
<name>V2WQQ0_MONRO</name>
<dbReference type="HOGENOM" id="CLU_002184_0_0_1"/>
<dbReference type="GO" id="GO:0016787">
    <property type="term" value="F:hydrolase activity"/>
    <property type="evidence" value="ECO:0007669"/>
    <property type="project" value="UniProtKB-KW"/>
</dbReference>
<sequence length="1669" mass="188861">MPPEYTLRPNLTINDTSWSFTVPQTYLSSPTPNFGKCIRFTQPKLVLQIQKFPYNRILHEDNPTKFVLCSFGDLRFPETPLRTTGEYIGRVLKEGVWLNGVQYRFYGHSNSQLRSRSCFLREAKSDEELDRRLYVLGDFEKIMNVAKRAKRIGLLFSEAQVDYQLDPQYIIDIPDIKVGDELFSDGCGLVSKRLAVMVSKQKRIIFRGVRYTPCVYQIRYLGYKGVLMLHPAMDKNKNHPHLAEFRKSMKKFSTTRNHTFSVVDYSKPYAFGRLNNDIIVLLSSLGITNEKLLGKQRQYHDWITEASVDPIKAFMFLSASEDHELAERVLLDGLDDPHIINAIRRKQAKEVASFKGERTHKDRTRMIIQKSRLLFGVCDPFRVLKEGEAHIRITTGRSGPSTPIHGDVLVVRNPCLHPGDCLKLRAASYNELSHLTDCIVFASVAKPGRHSAPSMSSGGDLDGDKYFVCWDPDLVPSTVAESYDYPPNKERPSKSVSRADLANHFAAYNNSGLARVAALHAKWVRGSPKGALSTECQELNALHSQAVDGASVKIPERLASPPEPPGDFILDLLAKEATEFAENFTRSIEQRSAITSIQDHERILLRLLSSQHNTISEYELFTLAWRFCQKFSLPLAPYMAHFDLGAFTAQQKYAILSTMGLDLDKERYPHFWNSLFRSDLLSERDLYQRCLDRPFSIQRLYSSKIHGLATFFEYLRMAMQEYTRKVLVLKTDDRLAVGIFIRGEIPWDEDPIVKDNVVVCSFLPQTTSTLSTYRPCTADYRLHCSDVNLQLYDKLRLNTFIFLTIPPRASGAEVIASIALQKFSTRVQQQLGRLNRQPVTGIEIHVVSNRDRVSHQLFDLWFEHVPTEQRVKRFEREVAPYSLNEIKDVEWDEHPPWMQTMFYPKQDQDVVTRLLEGRTPDEVDKCMELALAYHAEDELFWIYSVILAQEPIRREQVIKWMDLHPPLAFMLLKKYPPDEAGSLPAESRPFCRNILHNIIRSSNQLGIACLVAFEKMTGTITQLSVEDYFSLLWLSALTIRSLQLLQETLLVLNDCRASQTDPPHSPALQYGHRHALGIAMDRAEEAADECPCDADGKPRKQRTPPSQTRLKRVEDNPFQVVATLRVDSRTPIRLHSHVRLQAASKPDNRWVPSIVLDGIVIQSMKGELKIELLHPPPPEMEVMDWNMYHAGSTATSRAMLDALARLLKDKSECCGFYSIITGHEEESAAPVEMFRPLLGQEEHLENLNGSQEMAVRSCSVPLSLIWGPPGTGKTTVIVQILCALVKTKSEDSRILMTASTHNAVDNVLERFISINKTQNILREEQILRVATDLSKVNKDLQSFTIDARVGGDMNENNKLFKKAQERLNAAVIVFTTCAGAGLGILRKADFDMALIDEASQINEPCALIPLVKGVQRAILVGDHVQLRPTVKKIGKVLEFDVSLLERLYTGPDQVGLSKAMLDIQYRFPQELAAFPSREFYEGRLHSGIQDSNAVLGVLRQTRFPWPVDDNQVIVPTIFIQCSAEEDMGGRSKSNTGQVDLIVDRIMPLLTTPNEGTTPADLKITVLSPYNKQITELRSRLPSIATASTIDAFQGRESDIIIFSSVRCNAEADIGFVDDARRLNVMWTRARLAMIIVGDRRTLEANAMWKRAVGACREVKLDEIASAGGG</sequence>
<keyword evidence="3" id="KW-0378">Hydrolase</keyword>
<keyword evidence="10" id="KW-0808">Transferase</keyword>
<dbReference type="InterPro" id="IPR007855">
    <property type="entry name" value="RDRP"/>
</dbReference>
<dbReference type="GO" id="GO:0031380">
    <property type="term" value="C:nuclear RNA-directed RNA polymerase complex"/>
    <property type="evidence" value="ECO:0007669"/>
    <property type="project" value="TreeGrafter"/>
</dbReference>
<keyword evidence="4" id="KW-0347">Helicase</keyword>
<evidence type="ECO:0000256" key="1">
    <source>
        <dbReference type="ARBA" id="ARBA00007913"/>
    </source>
</evidence>
<reference evidence="10 11" key="1">
    <citation type="journal article" date="2014" name="BMC Genomics">
        <title>Genome and secretome analysis of the hemibiotrophic fungal pathogen, Moniliophthora roreri, which causes frosty pod rot disease of cacao: mechanisms of the biotrophic and necrotrophic phases.</title>
        <authorList>
            <person name="Meinhardt L.W."/>
            <person name="Costa G.G.L."/>
            <person name="Thomazella D.P.T."/>
            <person name="Teixeira P.J.P.L."/>
            <person name="Carazzolle M.F."/>
            <person name="Schuster S.C."/>
            <person name="Carlson J.E."/>
            <person name="Guiltinan M.J."/>
            <person name="Mieczkowski P."/>
            <person name="Farmer A."/>
            <person name="Ramaraj T."/>
            <person name="Crozier J."/>
            <person name="Davis R.E."/>
            <person name="Shao J."/>
            <person name="Melnick R.L."/>
            <person name="Pereira G.A.G."/>
            <person name="Bailey B.A."/>
        </authorList>
    </citation>
    <scope>NUCLEOTIDE SEQUENCE [LARGE SCALE GENOMIC DNA]</scope>
    <source>
        <strain evidence="10 11">MCA 2997</strain>
    </source>
</reference>
<organism evidence="10 11">
    <name type="scientific">Moniliophthora roreri (strain MCA 2997)</name>
    <name type="common">Cocoa frosty pod rot fungus</name>
    <name type="synonym">Crinipellis roreri</name>
    <dbReference type="NCBI Taxonomy" id="1381753"/>
    <lineage>
        <taxon>Eukaryota</taxon>
        <taxon>Fungi</taxon>
        <taxon>Dikarya</taxon>
        <taxon>Basidiomycota</taxon>
        <taxon>Agaricomycotina</taxon>
        <taxon>Agaricomycetes</taxon>
        <taxon>Agaricomycetidae</taxon>
        <taxon>Agaricales</taxon>
        <taxon>Marasmiineae</taxon>
        <taxon>Marasmiaceae</taxon>
        <taxon>Moniliophthora</taxon>
    </lineage>
</organism>
<evidence type="ECO:0000256" key="6">
    <source>
        <dbReference type="SAM" id="MobiDB-lite"/>
    </source>
</evidence>
<evidence type="ECO:0000256" key="5">
    <source>
        <dbReference type="ARBA" id="ARBA00022840"/>
    </source>
</evidence>
<dbReference type="Pfam" id="PF13086">
    <property type="entry name" value="AAA_11"/>
    <property type="match status" value="2"/>
</dbReference>
<dbReference type="EMBL" id="AWSO01000584">
    <property type="protein sequence ID" value="ESK89143.1"/>
    <property type="molecule type" value="Genomic_DNA"/>
</dbReference>
<dbReference type="STRING" id="1381753.V2WQQ0"/>
<proteinExistence type="inferred from homology"/>
<dbReference type="GO" id="GO:0005694">
    <property type="term" value="C:chromosome"/>
    <property type="evidence" value="ECO:0007669"/>
    <property type="project" value="UniProtKB-ARBA"/>
</dbReference>
<feature type="domain" description="DNA2/NAM7 helicase helicase" evidence="8">
    <location>
        <begin position="1364"/>
        <end position="1432"/>
    </location>
</feature>
<feature type="domain" description="RDRP core" evidence="7">
    <location>
        <begin position="86"/>
        <end position="550"/>
    </location>
</feature>
<keyword evidence="10" id="KW-0696">RNA-directed RNA polymerase</keyword>
<dbReference type="GO" id="GO:0005524">
    <property type="term" value="F:ATP binding"/>
    <property type="evidence" value="ECO:0007669"/>
    <property type="project" value="UniProtKB-KW"/>
</dbReference>
<dbReference type="CDD" id="cd18808">
    <property type="entry name" value="SF1_C_Upf1"/>
    <property type="match status" value="1"/>
</dbReference>
<dbReference type="InterPro" id="IPR041679">
    <property type="entry name" value="DNA2/NAM7-like_C"/>
</dbReference>
<feature type="region of interest" description="Disordered" evidence="6">
    <location>
        <begin position="1089"/>
        <end position="1113"/>
    </location>
</feature>
<evidence type="ECO:0000256" key="2">
    <source>
        <dbReference type="ARBA" id="ARBA00022741"/>
    </source>
</evidence>
<dbReference type="Gene3D" id="3.40.50.300">
    <property type="entry name" value="P-loop containing nucleotide triphosphate hydrolases"/>
    <property type="match status" value="2"/>
</dbReference>
<dbReference type="PANTHER" id="PTHR23079">
    <property type="entry name" value="RNA-DEPENDENT RNA POLYMERASE"/>
    <property type="match status" value="1"/>
</dbReference>
<feature type="domain" description="DNA2/NAM7 helicase helicase" evidence="8">
    <location>
        <begin position="1247"/>
        <end position="1363"/>
    </location>
</feature>
<keyword evidence="2" id="KW-0547">Nucleotide-binding</keyword>
<comment type="similarity">
    <text evidence="1">Belongs to the DNA2/NAM7 helicase family.</text>
</comment>
<dbReference type="InterPro" id="IPR041677">
    <property type="entry name" value="DNA2/NAM7_AAA_11"/>
</dbReference>
<dbReference type="Proteomes" id="UP000017559">
    <property type="component" value="Unassembled WGS sequence"/>
</dbReference>
<dbReference type="InterPro" id="IPR047187">
    <property type="entry name" value="SF1_C_Upf1"/>
</dbReference>
<dbReference type="GO" id="GO:0003968">
    <property type="term" value="F:RNA-directed RNA polymerase activity"/>
    <property type="evidence" value="ECO:0007669"/>
    <property type="project" value="UniProtKB-KW"/>
</dbReference>
<keyword evidence="10" id="KW-0548">Nucleotidyltransferase</keyword>
<evidence type="ECO:0000256" key="3">
    <source>
        <dbReference type="ARBA" id="ARBA00022801"/>
    </source>
</evidence>
<dbReference type="KEGG" id="mrr:Moror_5265"/>
<keyword evidence="5" id="KW-0067">ATP-binding</keyword>
<dbReference type="Pfam" id="PF13087">
    <property type="entry name" value="AAA_12"/>
    <property type="match status" value="1"/>
</dbReference>
<evidence type="ECO:0000256" key="4">
    <source>
        <dbReference type="ARBA" id="ARBA00022806"/>
    </source>
</evidence>